<dbReference type="Pfam" id="PF02542">
    <property type="entry name" value="YgbB"/>
    <property type="match status" value="1"/>
</dbReference>
<proteinExistence type="inferred from homology"/>
<dbReference type="HAMAP" id="MF_00107">
    <property type="entry name" value="IspF"/>
    <property type="match status" value="1"/>
</dbReference>
<evidence type="ECO:0000259" key="9">
    <source>
        <dbReference type="Pfam" id="PF02542"/>
    </source>
</evidence>
<name>A0ABP9PK31_9BACT</name>
<feature type="binding site" evidence="7">
    <location>
        <begin position="59"/>
        <end position="61"/>
    </location>
    <ligand>
        <name>4-CDP-2-C-methyl-D-erythritol 2-phosphate</name>
        <dbReference type="ChEBI" id="CHEBI:57919"/>
    </ligand>
</feature>
<dbReference type="PANTHER" id="PTHR43181">
    <property type="entry name" value="2-C-METHYL-D-ERYTHRITOL 2,4-CYCLODIPHOSPHATE SYNTHASE, CHLOROPLASTIC"/>
    <property type="match status" value="1"/>
</dbReference>
<dbReference type="InterPro" id="IPR003526">
    <property type="entry name" value="MECDP_synthase"/>
</dbReference>
<dbReference type="PROSITE" id="PS01350">
    <property type="entry name" value="ISPF"/>
    <property type="match status" value="1"/>
</dbReference>
<evidence type="ECO:0000256" key="7">
    <source>
        <dbReference type="HAMAP-Rule" id="MF_00107"/>
    </source>
</evidence>
<dbReference type="PANTHER" id="PTHR43181:SF1">
    <property type="entry name" value="2-C-METHYL-D-ERYTHRITOL 2,4-CYCLODIPHOSPHATE SYNTHASE, CHLOROPLASTIC"/>
    <property type="match status" value="1"/>
</dbReference>
<sequence>MGMNRVGIGYDVHPFEEGRPLILGGIEIPYTRGLKGHSDADVLCHAIADAVLGSLGLPDIGFYFPPTDASIEGICSLRILEKCAELAHEKGYVITNVDSTLIAEAPKVMKHAPAMKEKIAEALRIQPDQVGIKATTNERMGFVGREEGMAAMAVACVEK</sequence>
<dbReference type="EC" id="4.6.1.12" evidence="3 7"/>
<feature type="binding site" evidence="7">
    <location>
        <begin position="37"/>
        <end position="38"/>
    </location>
    <ligand>
        <name>4-CDP-2-C-methyl-D-erythritol 2-phosphate</name>
        <dbReference type="ChEBI" id="CHEBI:57919"/>
    </ligand>
</feature>
<evidence type="ECO:0000256" key="6">
    <source>
        <dbReference type="ARBA" id="ARBA00023239"/>
    </source>
</evidence>
<dbReference type="SUPFAM" id="SSF69765">
    <property type="entry name" value="IpsF-like"/>
    <property type="match status" value="1"/>
</dbReference>
<evidence type="ECO:0000256" key="3">
    <source>
        <dbReference type="ARBA" id="ARBA00012579"/>
    </source>
</evidence>
<feature type="binding site" evidence="7">
    <location>
        <position position="142"/>
    </location>
    <ligand>
        <name>4-CDP-2-C-methyl-D-erythritol 2-phosphate</name>
        <dbReference type="ChEBI" id="CHEBI:57919"/>
    </ligand>
</feature>
<feature type="site" description="Transition state stabilizer" evidence="7">
    <location>
        <position position="136"/>
    </location>
</feature>
<evidence type="ECO:0000256" key="4">
    <source>
        <dbReference type="ARBA" id="ARBA00022723"/>
    </source>
</evidence>
<accession>A0ABP9PK31</accession>
<dbReference type="InterPro" id="IPR036571">
    <property type="entry name" value="MECDP_synthase_sf"/>
</dbReference>
<keyword evidence="4 7" id="KW-0479">Metal-binding</keyword>
<evidence type="ECO:0000256" key="2">
    <source>
        <dbReference type="ARBA" id="ARBA00004709"/>
    </source>
</evidence>
<reference evidence="11" key="1">
    <citation type="journal article" date="2019" name="Int. J. Syst. Evol. Microbiol.">
        <title>The Global Catalogue of Microorganisms (GCM) 10K type strain sequencing project: providing services to taxonomists for standard genome sequencing and annotation.</title>
        <authorList>
            <consortium name="The Broad Institute Genomics Platform"/>
            <consortium name="The Broad Institute Genome Sequencing Center for Infectious Disease"/>
            <person name="Wu L."/>
            <person name="Ma J."/>
        </authorList>
    </citation>
    <scope>NUCLEOTIDE SEQUENCE [LARGE SCALE GENOMIC DNA]</scope>
    <source>
        <strain evidence="11">JCM 18053</strain>
    </source>
</reference>
<feature type="binding site" evidence="7">
    <location>
        <position position="13"/>
    </location>
    <ligand>
        <name>a divalent metal cation</name>
        <dbReference type="ChEBI" id="CHEBI:60240"/>
    </ligand>
</feature>
<comment type="caution">
    <text evidence="10">The sequence shown here is derived from an EMBL/GenBank/DDBJ whole genome shotgun (WGS) entry which is preliminary data.</text>
</comment>
<feature type="binding site" evidence="7">
    <location>
        <position position="11"/>
    </location>
    <ligand>
        <name>a divalent metal cation</name>
        <dbReference type="ChEBI" id="CHEBI:60240"/>
    </ligand>
</feature>
<protein>
    <recommendedName>
        <fullName evidence="3 7">2-C-methyl-D-erythritol 2,4-cyclodiphosphate synthase</fullName>
        <shortName evidence="7">MECDP-synthase</shortName>
        <shortName evidence="7">MECPP-synthase</shortName>
        <shortName evidence="7">MECPS</shortName>
        <ecNumber evidence="3 7">4.6.1.12</ecNumber>
    </recommendedName>
</protein>
<comment type="cofactor">
    <cofactor evidence="7">
        <name>a divalent metal cation</name>
        <dbReference type="ChEBI" id="CHEBI:60240"/>
    </cofactor>
    <text evidence="7">Binds 1 divalent metal cation per subunit.</text>
</comment>
<feature type="domain" description="2-C-methyl-D-erythritol 2,4-cyclodiphosphate synthase" evidence="9">
    <location>
        <begin position="5"/>
        <end position="157"/>
    </location>
</feature>
<keyword evidence="6 7" id="KW-0456">Lyase</keyword>
<organism evidence="10 11">
    <name type="scientific">Prosthecobacter algae</name>
    <dbReference type="NCBI Taxonomy" id="1144682"/>
    <lineage>
        <taxon>Bacteria</taxon>
        <taxon>Pseudomonadati</taxon>
        <taxon>Verrucomicrobiota</taxon>
        <taxon>Verrucomicrobiia</taxon>
        <taxon>Verrucomicrobiales</taxon>
        <taxon>Verrucomicrobiaceae</taxon>
        <taxon>Prosthecobacter</taxon>
    </lineage>
</organism>
<comment type="function">
    <text evidence="7">Involved in the biosynthesis of isopentenyl diphosphate (IPP) and dimethylallyl diphosphate (DMAPP), two major building blocks of isoprenoid compounds. Catalyzes the conversion of 4-diphosphocytidyl-2-C-methyl-D-erythritol 2-phosphate (CDP-ME2P) to 2-C-methyl-D-erythritol 2,4-cyclodiphosphate (ME-CPP) with a corresponding release of cytidine 5-monophosphate (CMP).</text>
</comment>
<comment type="pathway">
    <text evidence="2 7">Isoprenoid biosynthesis; isopentenyl diphosphate biosynthesis via DXP pathway; isopentenyl diphosphate from 1-deoxy-D-xylulose 5-phosphate: step 4/6.</text>
</comment>
<evidence type="ECO:0000256" key="1">
    <source>
        <dbReference type="ARBA" id="ARBA00000200"/>
    </source>
</evidence>
<dbReference type="EMBL" id="BAABIA010000010">
    <property type="protein sequence ID" value="GAA5147899.1"/>
    <property type="molecule type" value="Genomic_DNA"/>
</dbReference>
<feature type="binding site" evidence="7">
    <location>
        <begin position="135"/>
        <end position="138"/>
    </location>
    <ligand>
        <name>4-CDP-2-C-methyl-D-erythritol 2-phosphate</name>
        <dbReference type="ChEBI" id="CHEBI:57919"/>
    </ligand>
</feature>
<comment type="caution">
    <text evidence="7">Lacks conserved residue(s) required for the propagation of feature annotation.</text>
</comment>
<gene>
    <name evidence="7 10" type="primary">ispF</name>
    <name evidence="10" type="ORF">GCM10023213_43250</name>
</gene>
<feature type="binding site" evidence="7">
    <location>
        <position position="145"/>
    </location>
    <ligand>
        <name>4-CDP-2-C-methyl-D-erythritol 2-phosphate</name>
        <dbReference type="ChEBI" id="CHEBI:57919"/>
    </ligand>
</feature>
<feature type="binding site" evidence="7">
    <location>
        <position position="45"/>
    </location>
    <ligand>
        <name>a divalent metal cation</name>
        <dbReference type="ChEBI" id="CHEBI:60240"/>
    </ligand>
</feature>
<evidence type="ECO:0000313" key="10">
    <source>
        <dbReference type="EMBL" id="GAA5147899.1"/>
    </source>
</evidence>
<evidence type="ECO:0000256" key="5">
    <source>
        <dbReference type="ARBA" id="ARBA00023229"/>
    </source>
</evidence>
<keyword evidence="11" id="KW-1185">Reference proteome</keyword>
<comment type="similarity">
    <text evidence="7 8">Belongs to the IspF family.</text>
</comment>
<evidence type="ECO:0000313" key="11">
    <source>
        <dbReference type="Proteomes" id="UP001499852"/>
    </source>
</evidence>
<comment type="catalytic activity">
    <reaction evidence="1 7 8">
        <text>4-CDP-2-C-methyl-D-erythritol 2-phosphate = 2-C-methyl-D-erythritol 2,4-cyclic diphosphate + CMP</text>
        <dbReference type="Rhea" id="RHEA:23864"/>
        <dbReference type="ChEBI" id="CHEBI:57919"/>
        <dbReference type="ChEBI" id="CHEBI:58483"/>
        <dbReference type="ChEBI" id="CHEBI:60377"/>
        <dbReference type="EC" id="4.6.1.12"/>
    </reaction>
</comment>
<keyword evidence="5 7" id="KW-0414">Isoprene biosynthesis</keyword>
<dbReference type="CDD" id="cd00554">
    <property type="entry name" value="MECDP_synthase"/>
    <property type="match status" value="1"/>
</dbReference>
<feature type="site" description="Transition state stabilizer" evidence="7">
    <location>
        <position position="37"/>
    </location>
</feature>
<dbReference type="Gene3D" id="3.30.1330.50">
    <property type="entry name" value="2-C-methyl-D-erythritol 2,4-cyclodiphosphate synthase"/>
    <property type="match status" value="1"/>
</dbReference>
<dbReference type="InterPro" id="IPR020555">
    <property type="entry name" value="MECDP_synthase_CS"/>
</dbReference>
<comment type="subunit">
    <text evidence="7">Homotrimer.</text>
</comment>
<dbReference type="NCBIfam" id="TIGR00151">
    <property type="entry name" value="ispF"/>
    <property type="match status" value="1"/>
</dbReference>
<dbReference type="Proteomes" id="UP001499852">
    <property type="component" value="Unassembled WGS sequence"/>
</dbReference>
<evidence type="ECO:0000256" key="8">
    <source>
        <dbReference type="RuleBase" id="RU004395"/>
    </source>
</evidence>
<feature type="binding site" evidence="7">
    <location>
        <begin position="11"/>
        <end position="13"/>
    </location>
    <ligand>
        <name>4-CDP-2-C-methyl-D-erythritol 2-phosphate</name>
        <dbReference type="ChEBI" id="CHEBI:57919"/>
    </ligand>
</feature>